<dbReference type="Proteomes" id="UP000256601">
    <property type="component" value="Unassembled WGS sequence"/>
</dbReference>
<feature type="compositionally biased region" description="Basic and acidic residues" evidence="1">
    <location>
        <begin position="270"/>
        <end position="284"/>
    </location>
</feature>
<dbReference type="eggNOG" id="ENOG502SF2W">
    <property type="taxonomic scope" value="Eukaryota"/>
</dbReference>
<feature type="compositionally biased region" description="Polar residues" evidence="1">
    <location>
        <begin position="219"/>
        <end position="228"/>
    </location>
</feature>
<name>A0A1D8NJ34_YARLL</name>
<dbReference type="GeneID" id="2911747"/>
<reference evidence="3 5" key="2">
    <citation type="submission" date="2018-07" db="EMBL/GenBank/DDBJ databases">
        <title>Draft Genome Assemblies for Five Robust Yarrowia lipolytica Strains Exhibiting High Lipid Production and Pentose Sugar Utilization and Sugar Alcohol Secretion from Undetoxified Lignocellulosic Biomass Hydrolysates.</title>
        <authorList>
            <consortium name="DOE Joint Genome Institute"/>
            <person name="Walker C."/>
            <person name="Ryu S."/>
            <person name="Na H."/>
            <person name="Zane M."/>
            <person name="LaButti K."/>
            <person name="Lipzen A."/>
            <person name="Haridas S."/>
            <person name="Barry K."/>
            <person name="Grigoriev I.V."/>
            <person name="Quarterman J."/>
            <person name="Slininger P."/>
            <person name="Dien B."/>
            <person name="Trinh C.T."/>
        </authorList>
    </citation>
    <scope>NUCLEOTIDE SEQUENCE [LARGE SCALE GENOMIC DNA]</scope>
    <source>
        <strain evidence="3 5">YB392</strain>
    </source>
</reference>
<evidence type="ECO:0000313" key="5">
    <source>
        <dbReference type="Proteomes" id="UP000256601"/>
    </source>
</evidence>
<reference evidence="2 4" key="1">
    <citation type="journal article" date="2016" name="PLoS ONE">
        <title>Sequence Assembly of Yarrowia lipolytica Strain W29/CLIB89 Shows Transposable Element Diversity.</title>
        <authorList>
            <person name="Magnan C."/>
            <person name="Yu J."/>
            <person name="Chang I."/>
            <person name="Jahn E."/>
            <person name="Kanomata Y."/>
            <person name="Wu J."/>
            <person name="Zeller M."/>
            <person name="Oakes M."/>
            <person name="Baldi P."/>
            <person name="Sandmeyer S."/>
        </authorList>
    </citation>
    <scope>NUCLEOTIDE SEQUENCE [LARGE SCALE GENOMIC DNA]</scope>
    <source>
        <strain evidence="2">CLIB89</strain>
        <strain evidence="4">CLIB89(W29)</strain>
    </source>
</reference>
<organism evidence="2 4">
    <name type="scientific">Yarrowia lipolytica</name>
    <name type="common">Candida lipolytica</name>
    <dbReference type="NCBI Taxonomy" id="4952"/>
    <lineage>
        <taxon>Eukaryota</taxon>
        <taxon>Fungi</taxon>
        <taxon>Dikarya</taxon>
        <taxon>Ascomycota</taxon>
        <taxon>Saccharomycotina</taxon>
        <taxon>Dipodascomycetes</taxon>
        <taxon>Dipodascales</taxon>
        <taxon>Dipodascales incertae sedis</taxon>
        <taxon>Yarrowia</taxon>
    </lineage>
</organism>
<dbReference type="AlphaFoldDB" id="A0A1D8NJ34"/>
<protein>
    <recommendedName>
        <fullName evidence="6">BLOC-1-related complex subunit 5</fullName>
    </recommendedName>
</protein>
<evidence type="ECO:0000256" key="1">
    <source>
        <dbReference type="SAM" id="MobiDB-lite"/>
    </source>
</evidence>
<dbReference type="EMBL" id="KZ859101">
    <property type="protein sequence ID" value="RDW23213.1"/>
    <property type="molecule type" value="Genomic_DNA"/>
</dbReference>
<evidence type="ECO:0000313" key="4">
    <source>
        <dbReference type="Proteomes" id="UP000182444"/>
    </source>
</evidence>
<evidence type="ECO:0000313" key="2">
    <source>
        <dbReference type="EMBL" id="AOW05641.1"/>
    </source>
</evidence>
<accession>A0A1D8NJ34</accession>
<dbReference type="EMBL" id="CP017557">
    <property type="protein sequence ID" value="AOW05641.1"/>
    <property type="molecule type" value="Genomic_DNA"/>
</dbReference>
<evidence type="ECO:0000313" key="3">
    <source>
        <dbReference type="EMBL" id="RDW23213.1"/>
    </source>
</evidence>
<dbReference type="KEGG" id="yli:2911747"/>
<proteinExistence type="predicted"/>
<feature type="region of interest" description="Disordered" evidence="1">
    <location>
        <begin position="186"/>
        <end position="285"/>
    </location>
</feature>
<evidence type="ECO:0008006" key="6">
    <source>
        <dbReference type="Google" id="ProtNLM"/>
    </source>
</evidence>
<dbReference type="VEuPathDB" id="FungiDB:YALI1_E22902g"/>
<sequence length="400" mass="45023">MAHPCFEQYTHITMSSRPENLVIVNANAASGRSNTMDAKKRVLKPLPPVSSFKYNSILATCETEAQDVTDCLQHIAAKYQHDLSCEVDEVKRAQVELIRRMGEIDSLLVNTSTQININIQQFRTSKNTLKSVENISTQCEQTYHRLDSIINHLFSIEEKLPSYERLGLEKSPHKQHYPVLHEWMRANDRGPSASPSSPPGDQQQDITNHPYPSRDPNKSTDSISSQVPLSKLQERSLQTVRSRDSTSSDRPPLSKQSSREFLRPASSQSRESRESLRSLRDNRRALNTKTYPSLYPRPMMSLMSSTSNVSTTMSPIEPQTLFEEAVATTRAPRRMVSMQSIQSMQSLNSGQLPLMEADSASTVSRAATIKSSFSFRGIADFLKGSPKKKMSAEQRLRGFL</sequence>
<dbReference type="VEuPathDB" id="FungiDB:YALI0_E19162g"/>
<dbReference type="Proteomes" id="UP000182444">
    <property type="component" value="Chromosome 1E"/>
</dbReference>
<gene>
    <name evidence="3" type="ORF">B0I71DRAFT_136304</name>
    <name evidence="2" type="ORF">YALI1_E22902g</name>
</gene>